<dbReference type="InterPro" id="IPR000073">
    <property type="entry name" value="AB_hydrolase_1"/>
</dbReference>
<protein>
    <submittedName>
        <fullName evidence="2">Alpha/beta hydrolase</fullName>
    </submittedName>
</protein>
<evidence type="ECO:0000313" key="2">
    <source>
        <dbReference type="EMBL" id="MCC2243479.1"/>
    </source>
</evidence>
<dbReference type="RefSeq" id="WP_227710861.1">
    <property type="nucleotide sequence ID" value="NZ_JAJEQW010000023.1"/>
</dbReference>
<dbReference type="Proteomes" id="UP001198893">
    <property type="component" value="Unassembled WGS sequence"/>
</dbReference>
<dbReference type="Gene3D" id="3.40.50.1820">
    <property type="entry name" value="alpha/beta hydrolase"/>
    <property type="match status" value="1"/>
</dbReference>
<sequence>MNRNLKKVIGITTTAVAGMYIINRIVDYTAGQKNLLTTEEGNIYHWKNGDIFYTVSGKGTPVILIHELNPASSAKEWSKIVHRLEKKHTVYTIDLLGCGRSEKPGITYTNFLYVQLINNFIHDIVKEAANIVVTGISSSFVIMAQTMEPDNFKKIILVNPSDINIIREMPTKETKAAKTILEIPILGTFIYNLIMHHKRIRNYIESKYFFKKTFLSSKLEDTYFESAHKENSAGKYLLASTKGNYVNIDITNAVKKADNLYIISSRERNNAVAITEKYLHLNKNIEATYISNSRYLPQLETPDKFKDIVLMFLQ</sequence>
<evidence type="ECO:0000313" key="3">
    <source>
        <dbReference type="Proteomes" id="UP001198893"/>
    </source>
</evidence>
<dbReference type="InterPro" id="IPR029058">
    <property type="entry name" value="AB_hydrolase_fold"/>
</dbReference>
<accession>A0AAW4WG19</accession>
<dbReference type="PANTHER" id="PTHR46438:SF2">
    <property type="entry name" value="ALPHA_BETA-HYDROLASES SUPERFAMILY PROTEIN"/>
    <property type="match status" value="1"/>
</dbReference>
<dbReference type="Pfam" id="PF00561">
    <property type="entry name" value="Abhydrolase_1"/>
    <property type="match status" value="1"/>
</dbReference>
<organism evidence="2 3">
    <name type="scientific">Roseburia amylophila</name>
    <dbReference type="NCBI Taxonomy" id="2981794"/>
    <lineage>
        <taxon>Bacteria</taxon>
        <taxon>Bacillati</taxon>
        <taxon>Bacillota</taxon>
        <taxon>Clostridia</taxon>
        <taxon>Lachnospirales</taxon>
        <taxon>Lachnospiraceae</taxon>
        <taxon>Roseburia</taxon>
    </lineage>
</organism>
<comment type="caution">
    <text evidence="2">The sequence shown here is derived from an EMBL/GenBank/DDBJ whole genome shotgun (WGS) entry which is preliminary data.</text>
</comment>
<dbReference type="EMBL" id="JAJEQW010000023">
    <property type="protein sequence ID" value="MCC2243479.1"/>
    <property type="molecule type" value="Genomic_DNA"/>
</dbReference>
<reference evidence="2" key="1">
    <citation type="submission" date="2021-10" db="EMBL/GenBank/DDBJ databases">
        <title>Anaerobic single-cell dispensing facilitates the cultivation of human gut bacteria.</title>
        <authorList>
            <person name="Afrizal A."/>
        </authorList>
    </citation>
    <scope>NUCLEOTIDE SEQUENCE</scope>
    <source>
        <strain evidence="2">CLA-AA-H204</strain>
    </source>
</reference>
<name>A0AAW4WG19_9FIRM</name>
<dbReference type="AlphaFoldDB" id="A0AAW4WG19"/>
<gene>
    <name evidence="2" type="ORF">LKD47_14450</name>
</gene>
<proteinExistence type="predicted"/>
<dbReference type="SUPFAM" id="SSF53474">
    <property type="entry name" value="alpha/beta-Hydrolases"/>
    <property type="match status" value="1"/>
</dbReference>
<dbReference type="PANTHER" id="PTHR46438">
    <property type="entry name" value="ALPHA/BETA-HYDROLASES SUPERFAMILY PROTEIN"/>
    <property type="match status" value="1"/>
</dbReference>
<feature type="domain" description="AB hydrolase-1" evidence="1">
    <location>
        <begin position="61"/>
        <end position="167"/>
    </location>
</feature>
<dbReference type="GO" id="GO:0016787">
    <property type="term" value="F:hydrolase activity"/>
    <property type="evidence" value="ECO:0007669"/>
    <property type="project" value="UniProtKB-KW"/>
</dbReference>
<keyword evidence="2" id="KW-0378">Hydrolase</keyword>
<evidence type="ECO:0000259" key="1">
    <source>
        <dbReference type="Pfam" id="PF00561"/>
    </source>
</evidence>